<comment type="similarity">
    <text evidence="1">Belongs to the NAD(P)-dependent epimerase/dehydratase family.</text>
</comment>
<dbReference type="Proteomes" id="UP000231655">
    <property type="component" value="Unassembled WGS sequence"/>
</dbReference>
<keyword evidence="2" id="KW-0560">Oxidoreductase</keyword>
<reference evidence="5 6" key="1">
    <citation type="submission" date="2017-09" db="EMBL/GenBank/DDBJ databases">
        <authorList>
            <person name="Ehlers B."/>
            <person name="Leendertz F.H."/>
        </authorList>
    </citation>
    <scope>NUCLEOTIDE SEQUENCE [LARGE SCALE GENOMIC DNA]</scope>
    <source>
        <strain evidence="5 6">CGMCC 1.12662</strain>
    </source>
</reference>
<evidence type="ECO:0000256" key="2">
    <source>
        <dbReference type="ARBA" id="ARBA00023002"/>
    </source>
</evidence>
<dbReference type="EMBL" id="OBEA01000007">
    <property type="protein sequence ID" value="SNY57808.1"/>
    <property type="molecule type" value="Genomic_DNA"/>
</dbReference>
<name>A0A285JC31_9RHOB</name>
<sequence>MTKGKCMTKILLTGATGSMGRAIRPLLGEIAEEVVVSGRREITDLAPHETFRLAELHDAASLKAAMQGCDAVIHLGGYSVEGPFAPIMEANILGLYNLYEAARANGQPRILFASSNHVVGFHPQSEVIDASAMPRPDSLYGVSKVFGEALARFYFEKFGQETAILRIGSCFDEPTDHRMLSTWLSYRDFVAFCRAAFTVPVLGCPIVYGCSANDRSFWDNRAANYLGWQPQDNAEAWAAQVEAAIPNPDPQDPLHLYQGGKFTALPIDEDDDNA</sequence>
<evidence type="ECO:0000313" key="5">
    <source>
        <dbReference type="EMBL" id="SNY57808.1"/>
    </source>
</evidence>
<evidence type="ECO:0000313" key="6">
    <source>
        <dbReference type="Proteomes" id="UP000231655"/>
    </source>
</evidence>
<accession>A0A285JC31</accession>
<protein>
    <submittedName>
        <fullName evidence="5">Uronate dehydrogenase</fullName>
    </submittedName>
</protein>
<dbReference type="PANTHER" id="PTHR43103">
    <property type="entry name" value="NUCLEOSIDE-DIPHOSPHATE-SUGAR EPIMERASE"/>
    <property type="match status" value="1"/>
</dbReference>
<evidence type="ECO:0000259" key="4">
    <source>
        <dbReference type="Pfam" id="PF01370"/>
    </source>
</evidence>
<evidence type="ECO:0000256" key="3">
    <source>
        <dbReference type="ARBA" id="ARBA00023027"/>
    </source>
</evidence>
<dbReference type="GO" id="GO:0016491">
    <property type="term" value="F:oxidoreductase activity"/>
    <property type="evidence" value="ECO:0007669"/>
    <property type="project" value="UniProtKB-KW"/>
</dbReference>
<dbReference type="AlphaFoldDB" id="A0A285JC31"/>
<keyword evidence="3" id="KW-0520">NAD</keyword>
<organism evidence="5 6">
    <name type="scientific">Pseudooceanicola antarcticus</name>
    <dbReference type="NCBI Taxonomy" id="1247613"/>
    <lineage>
        <taxon>Bacteria</taxon>
        <taxon>Pseudomonadati</taxon>
        <taxon>Pseudomonadota</taxon>
        <taxon>Alphaproteobacteria</taxon>
        <taxon>Rhodobacterales</taxon>
        <taxon>Paracoccaceae</taxon>
        <taxon>Pseudooceanicola</taxon>
    </lineage>
</organism>
<dbReference type="Gene3D" id="3.40.50.720">
    <property type="entry name" value="NAD(P)-binding Rossmann-like Domain"/>
    <property type="match status" value="1"/>
</dbReference>
<dbReference type="SUPFAM" id="SSF51735">
    <property type="entry name" value="NAD(P)-binding Rossmann-fold domains"/>
    <property type="match status" value="1"/>
</dbReference>
<evidence type="ECO:0000256" key="1">
    <source>
        <dbReference type="ARBA" id="ARBA00007637"/>
    </source>
</evidence>
<feature type="domain" description="NAD-dependent epimerase/dehydratase" evidence="4">
    <location>
        <begin position="10"/>
        <end position="171"/>
    </location>
</feature>
<dbReference type="InterPro" id="IPR036291">
    <property type="entry name" value="NAD(P)-bd_dom_sf"/>
</dbReference>
<dbReference type="InterPro" id="IPR001509">
    <property type="entry name" value="Epimerase_deHydtase"/>
</dbReference>
<gene>
    <name evidence="5" type="ORF">SAMN06297129_3447</name>
</gene>
<proteinExistence type="inferred from homology"/>
<dbReference type="PANTHER" id="PTHR43103:SF5">
    <property type="entry name" value="4-EPIMERASE, PUTATIVE (AFU_ORTHOLOGUE AFUA_7G00360)-RELATED"/>
    <property type="match status" value="1"/>
</dbReference>
<dbReference type="Pfam" id="PF01370">
    <property type="entry name" value="Epimerase"/>
    <property type="match status" value="1"/>
</dbReference>